<dbReference type="GO" id="GO:0043531">
    <property type="term" value="F:ADP binding"/>
    <property type="evidence" value="ECO:0007669"/>
    <property type="project" value="InterPro"/>
</dbReference>
<dbReference type="GO" id="GO:0061809">
    <property type="term" value="F:NAD+ nucleosidase activity, cyclic ADP-ribose generating"/>
    <property type="evidence" value="ECO:0007669"/>
    <property type="project" value="UniProtKB-EC"/>
</dbReference>
<proteinExistence type="predicted"/>
<dbReference type="SUPFAM" id="SSF52200">
    <property type="entry name" value="Toll/Interleukin receptor TIR domain"/>
    <property type="match status" value="1"/>
</dbReference>
<reference evidence="8 9" key="1">
    <citation type="journal article" date="2016" name="G3 (Bethesda)">
        <title>First Draft Assembly and Annotation of the Genome of a California Endemic Oak Quercus lobata Nee (Fagaceae).</title>
        <authorList>
            <person name="Sork V.L."/>
            <person name="Fitz-Gibbon S.T."/>
            <person name="Puiu D."/>
            <person name="Crepeau M."/>
            <person name="Gugger P.F."/>
            <person name="Sherman R."/>
            <person name="Stevens K."/>
            <person name="Langley C.H."/>
            <person name="Pellegrini M."/>
            <person name="Salzberg S.L."/>
        </authorList>
    </citation>
    <scope>NUCLEOTIDE SEQUENCE [LARGE SCALE GENOMIC DNA]</scope>
    <source>
        <strain evidence="8 9">cv. SW786</strain>
    </source>
</reference>
<dbReference type="InParanoid" id="A0A7N2LFU1"/>
<dbReference type="InterPro" id="IPR027417">
    <property type="entry name" value="P-loop_NTPase"/>
</dbReference>
<dbReference type="Gene3D" id="3.40.50.10140">
    <property type="entry name" value="Toll/interleukin-1 receptor homology (TIR) domain"/>
    <property type="match status" value="1"/>
</dbReference>
<feature type="domain" description="TIR" evidence="7">
    <location>
        <begin position="23"/>
        <end position="150"/>
    </location>
</feature>
<evidence type="ECO:0000256" key="5">
    <source>
        <dbReference type="ARBA" id="ARBA00023027"/>
    </source>
</evidence>
<name>A0A7N2LFU1_QUELO</name>
<reference evidence="8" key="2">
    <citation type="submission" date="2021-01" db="UniProtKB">
        <authorList>
            <consortium name="EnsemblPlants"/>
        </authorList>
    </citation>
    <scope>IDENTIFICATION</scope>
</reference>
<protein>
    <recommendedName>
        <fullName evidence="1">ADP-ribosyl cyclase/cyclic ADP-ribose hydrolase</fullName>
        <ecNumber evidence="1">3.2.2.6</ecNumber>
    </recommendedName>
</protein>
<organism evidence="8 9">
    <name type="scientific">Quercus lobata</name>
    <name type="common">Valley oak</name>
    <dbReference type="NCBI Taxonomy" id="97700"/>
    <lineage>
        <taxon>Eukaryota</taxon>
        <taxon>Viridiplantae</taxon>
        <taxon>Streptophyta</taxon>
        <taxon>Embryophyta</taxon>
        <taxon>Tracheophyta</taxon>
        <taxon>Spermatophyta</taxon>
        <taxon>Magnoliopsida</taxon>
        <taxon>eudicotyledons</taxon>
        <taxon>Gunneridae</taxon>
        <taxon>Pentapetalae</taxon>
        <taxon>rosids</taxon>
        <taxon>fabids</taxon>
        <taxon>Fagales</taxon>
        <taxon>Fagaceae</taxon>
        <taxon>Quercus</taxon>
    </lineage>
</organism>
<dbReference type="Pfam" id="PF01582">
    <property type="entry name" value="TIR"/>
    <property type="match status" value="1"/>
</dbReference>
<comment type="catalytic activity">
    <reaction evidence="6">
        <text>NAD(+) + H2O = ADP-D-ribose + nicotinamide + H(+)</text>
        <dbReference type="Rhea" id="RHEA:16301"/>
        <dbReference type="ChEBI" id="CHEBI:15377"/>
        <dbReference type="ChEBI" id="CHEBI:15378"/>
        <dbReference type="ChEBI" id="CHEBI:17154"/>
        <dbReference type="ChEBI" id="CHEBI:57540"/>
        <dbReference type="ChEBI" id="CHEBI:57967"/>
        <dbReference type="EC" id="3.2.2.6"/>
    </reaction>
    <physiologicalReaction direction="left-to-right" evidence="6">
        <dbReference type="Rhea" id="RHEA:16302"/>
    </physiologicalReaction>
</comment>
<dbReference type="AlphaFoldDB" id="A0A7N2LFU1"/>
<dbReference type="InterPro" id="IPR002182">
    <property type="entry name" value="NB-ARC"/>
</dbReference>
<keyword evidence="3" id="KW-0677">Repeat</keyword>
<dbReference type="EnsemblPlants" id="QL04p027649:mrna">
    <property type="protein sequence ID" value="QL04p027649:mrna"/>
    <property type="gene ID" value="QL04p027649"/>
</dbReference>
<dbReference type="InterPro" id="IPR000157">
    <property type="entry name" value="TIR_dom"/>
</dbReference>
<dbReference type="Gramene" id="QL04p027649:mrna">
    <property type="protein sequence ID" value="QL04p027649:mrna"/>
    <property type="gene ID" value="QL04p027649"/>
</dbReference>
<dbReference type="Gene3D" id="3.40.50.300">
    <property type="entry name" value="P-loop containing nucleotide triphosphate hydrolases"/>
    <property type="match status" value="1"/>
</dbReference>
<evidence type="ECO:0000256" key="3">
    <source>
        <dbReference type="ARBA" id="ARBA00022737"/>
    </source>
</evidence>
<dbReference type="SMART" id="SM00255">
    <property type="entry name" value="TIR"/>
    <property type="match status" value="1"/>
</dbReference>
<sequence>MASCFTTQTIQSSFSSPCFKPQPENDVFLNFRGEDTRINFTDHLYCALKDKKIITFKDDTKLEPGNPISLKLLDAIEKSRIAVVILSKNYASSTWCLEELVKILKCKKEGELTVFPILLWPLLNMKTVSRRRRPEGKFIQEIVEWIFTELKDKRSIVYEDCFIGIGSRVEEMNSFLDMNSNDNRFIGICGKSGMGKTTLASVVFDKIRNQFEAWSFLENVKEVSEACGLETLQEQLLCDISKGALRVRDVTKRIQVIRKILCDKKHLDKLKHVDFSDSQNLCQTPNFNGLPNIERLIFQGCTGLHALHPSVGGCKGQPPKASYFLGLIPTLSSIGTTLTLLYTYLTIDNLNQSSSVCKLQSLPYLPLCTQLVSAQGCTSLENYSNQVVVWTLDAARFTFINCHGLADDEEGKMADVPLHNMHFQSLWQRYIEDQIHQVKGFCLVVPQTKISEWFKNKECGPSVRIPLPPNLFNNRLWKGIALCVIFEVPENLKDVSTGQDSKYFHEFIRHFDMDGHFFNCPLVLKVPKETFVGSFGLWLYISHARFTEHSDEGSCIGSLIRPTRQDIQIKMCGARILYEQDMIEFVQENFRSCNDLSRDWARNHLYDYIFHQIARPSHWFNRNKLGPSIEMQLPPDVYDNSKWLGLTIHALYGNQMQPAGFSYKLDLTIFLRSSDEVSLAPYAVFPLSRDVSDESPQDSQRLVVFYIPRLVFQLNQYNHIGASFQSGDSAVQFESCGIRLVYEQNVAEFVQALVEYMLGSPDSNH</sequence>
<dbReference type="EC" id="3.2.2.6" evidence="1"/>
<dbReference type="EMBL" id="LRBV02000004">
    <property type="status" value="NOT_ANNOTATED_CDS"/>
    <property type="molecule type" value="Genomic_DNA"/>
</dbReference>
<keyword evidence="5" id="KW-0520">NAD</keyword>
<dbReference type="InterPro" id="IPR044974">
    <property type="entry name" value="Disease_R_plants"/>
</dbReference>
<evidence type="ECO:0000256" key="4">
    <source>
        <dbReference type="ARBA" id="ARBA00022801"/>
    </source>
</evidence>
<evidence type="ECO:0000313" key="8">
    <source>
        <dbReference type="EnsemblPlants" id="QL04p027649:mrna"/>
    </source>
</evidence>
<evidence type="ECO:0000256" key="2">
    <source>
        <dbReference type="ARBA" id="ARBA00022614"/>
    </source>
</evidence>
<dbReference type="Proteomes" id="UP000594261">
    <property type="component" value="Chromosome 4"/>
</dbReference>
<evidence type="ECO:0000259" key="7">
    <source>
        <dbReference type="PROSITE" id="PS50104"/>
    </source>
</evidence>
<dbReference type="PANTHER" id="PTHR11017:SF559">
    <property type="entry name" value="DISEASE RESISTANCE PROTEIN CHL1"/>
    <property type="match status" value="1"/>
</dbReference>
<keyword evidence="4" id="KW-0378">Hydrolase</keyword>
<accession>A0A7N2LFU1</accession>
<dbReference type="InterPro" id="IPR035897">
    <property type="entry name" value="Toll_tir_struct_dom_sf"/>
</dbReference>
<dbReference type="PROSITE" id="PS50104">
    <property type="entry name" value="TIR"/>
    <property type="match status" value="1"/>
</dbReference>
<dbReference type="Pfam" id="PF00931">
    <property type="entry name" value="NB-ARC"/>
    <property type="match status" value="1"/>
</dbReference>
<evidence type="ECO:0000256" key="1">
    <source>
        <dbReference type="ARBA" id="ARBA00011982"/>
    </source>
</evidence>
<dbReference type="InterPro" id="IPR045344">
    <property type="entry name" value="C-JID"/>
</dbReference>
<keyword evidence="9" id="KW-1185">Reference proteome</keyword>
<dbReference type="GO" id="GO:0007165">
    <property type="term" value="P:signal transduction"/>
    <property type="evidence" value="ECO:0007669"/>
    <property type="project" value="InterPro"/>
</dbReference>
<dbReference type="GO" id="GO:0006952">
    <property type="term" value="P:defense response"/>
    <property type="evidence" value="ECO:0007669"/>
    <property type="project" value="InterPro"/>
</dbReference>
<dbReference type="SUPFAM" id="SSF52540">
    <property type="entry name" value="P-loop containing nucleoside triphosphate hydrolases"/>
    <property type="match status" value="1"/>
</dbReference>
<dbReference type="PANTHER" id="PTHR11017">
    <property type="entry name" value="LEUCINE-RICH REPEAT-CONTAINING PROTEIN"/>
    <property type="match status" value="1"/>
</dbReference>
<dbReference type="Pfam" id="PF20160">
    <property type="entry name" value="C-JID"/>
    <property type="match status" value="2"/>
</dbReference>
<keyword evidence="2" id="KW-0433">Leucine-rich repeat</keyword>
<evidence type="ECO:0000313" key="9">
    <source>
        <dbReference type="Proteomes" id="UP000594261"/>
    </source>
</evidence>
<evidence type="ECO:0000256" key="6">
    <source>
        <dbReference type="ARBA" id="ARBA00047304"/>
    </source>
</evidence>